<feature type="transmembrane region" description="Helical" evidence="9">
    <location>
        <begin position="209"/>
        <end position="228"/>
    </location>
</feature>
<dbReference type="InterPro" id="IPR005828">
    <property type="entry name" value="MFS_sugar_transport-like"/>
</dbReference>
<keyword evidence="3 7" id="KW-0813">Transport</keyword>
<feature type="transmembrane region" description="Helical" evidence="9">
    <location>
        <begin position="334"/>
        <end position="358"/>
    </location>
</feature>
<comment type="similarity">
    <text evidence="2 7">Belongs to the major facilitator superfamily. Sugar transporter (TC 2.A.1.1) family.</text>
</comment>
<sequence length="490" mass="50945">MGVLGALAAIVRSPIRAVRRRVTYGTFERDPEESPETTRAPLPWYTVRVVAFVAAIVALQGYDIGVMAGARLAMQRDRNFETWQSEIVVGCLNFVSAFGALAGGMAYNKHGAVRSVGAALALFVLGTAVAASAYSFTQAACGRAVCGVGVGLAFATCPAYLAEISPPARRGAVVAAGFELAIVSGLLLGYVASLIAVTCEDDDATRWRVSVGAPVPVAILLLALVPWMPESPRWLMREPNPRAAEALEVLRKTFGVGSPGGVKSKSPGNGRRRRVGSASGGWRGVFSDDPACRRALVVGVGLMFFQQACGTEAAVYYVPTLLRDAGWSSETDQIKAACAVGATKTFFVLVSAFVIDGLGGRRRTLLTSVAFSFACSVALAASVASVASPAATLTVLCLYVAAFSAGVGPVTWVVNAELWPRAVRARGTALGVAVNRATSGAVAMSFLSLSDALGGAGGAFACFAGVCLCHFIFAYALVPELKGRSLEQIE</sequence>
<gene>
    <name evidence="11" type="ORF">MICPUCDRAFT_27278</name>
</gene>
<comment type="subcellular location">
    <subcellularLocation>
        <location evidence="1">Membrane</location>
        <topology evidence="1">Multi-pass membrane protein</topology>
    </subcellularLocation>
</comment>
<feature type="domain" description="Major facilitator superfamily (MFS) profile" evidence="10">
    <location>
        <begin position="49"/>
        <end position="482"/>
    </location>
</feature>
<feature type="transmembrane region" description="Helical" evidence="9">
    <location>
        <begin position="173"/>
        <end position="197"/>
    </location>
</feature>
<dbReference type="InterPro" id="IPR020846">
    <property type="entry name" value="MFS_dom"/>
</dbReference>
<evidence type="ECO:0000256" key="5">
    <source>
        <dbReference type="ARBA" id="ARBA00022989"/>
    </source>
</evidence>
<dbReference type="InterPro" id="IPR050814">
    <property type="entry name" value="Myo-inositol_Transporter"/>
</dbReference>
<feature type="transmembrane region" description="Helical" evidence="9">
    <location>
        <begin position="141"/>
        <end position="161"/>
    </location>
</feature>
<accession>C1MUM0</accession>
<feature type="transmembrane region" description="Helical" evidence="9">
    <location>
        <begin position="365"/>
        <end position="387"/>
    </location>
</feature>
<keyword evidence="12" id="KW-1185">Reference proteome</keyword>
<evidence type="ECO:0000256" key="6">
    <source>
        <dbReference type="ARBA" id="ARBA00023136"/>
    </source>
</evidence>
<evidence type="ECO:0000256" key="7">
    <source>
        <dbReference type="RuleBase" id="RU003346"/>
    </source>
</evidence>
<evidence type="ECO:0000256" key="9">
    <source>
        <dbReference type="SAM" id="Phobius"/>
    </source>
</evidence>
<dbReference type="OrthoDB" id="6339427at2759"/>
<feature type="transmembrane region" description="Helical" evidence="9">
    <location>
        <begin position="113"/>
        <end position="134"/>
    </location>
</feature>
<dbReference type="GO" id="GO:0016020">
    <property type="term" value="C:membrane"/>
    <property type="evidence" value="ECO:0007669"/>
    <property type="project" value="UniProtKB-SubCell"/>
</dbReference>
<feature type="non-terminal residue" evidence="11">
    <location>
        <position position="490"/>
    </location>
</feature>
<proteinExistence type="inferred from homology"/>
<dbReference type="PROSITE" id="PS50850">
    <property type="entry name" value="MFS"/>
    <property type="match status" value="1"/>
</dbReference>
<evidence type="ECO:0000313" key="12">
    <source>
        <dbReference type="Proteomes" id="UP000001876"/>
    </source>
</evidence>
<feature type="transmembrane region" description="Helical" evidence="9">
    <location>
        <begin position="87"/>
        <end position="107"/>
    </location>
</feature>
<evidence type="ECO:0000256" key="1">
    <source>
        <dbReference type="ARBA" id="ARBA00004141"/>
    </source>
</evidence>
<reference evidence="11 12" key="1">
    <citation type="journal article" date="2009" name="Science">
        <title>Green evolution and dynamic adaptations revealed by genomes of the marine picoeukaryotes Micromonas.</title>
        <authorList>
            <person name="Worden A.Z."/>
            <person name="Lee J.H."/>
            <person name="Mock T."/>
            <person name="Rouze P."/>
            <person name="Simmons M.P."/>
            <person name="Aerts A.L."/>
            <person name="Allen A.E."/>
            <person name="Cuvelier M.L."/>
            <person name="Derelle E."/>
            <person name="Everett M.V."/>
            <person name="Foulon E."/>
            <person name="Grimwood J."/>
            <person name="Gundlach H."/>
            <person name="Henrissat B."/>
            <person name="Napoli C."/>
            <person name="McDonald S.M."/>
            <person name="Parker M.S."/>
            <person name="Rombauts S."/>
            <person name="Salamov A."/>
            <person name="Von Dassow P."/>
            <person name="Badger J.H."/>
            <person name="Coutinho P.M."/>
            <person name="Demir E."/>
            <person name="Dubchak I."/>
            <person name="Gentemann C."/>
            <person name="Eikrem W."/>
            <person name="Gready J.E."/>
            <person name="John U."/>
            <person name="Lanier W."/>
            <person name="Lindquist E.A."/>
            <person name="Lucas S."/>
            <person name="Mayer K.F."/>
            <person name="Moreau H."/>
            <person name="Not F."/>
            <person name="Otillar R."/>
            <person name="Panaud O."/>
            <person name="Pangilinan J."/>
            <person name="Paulsen I."/>
            <person name="Piegu B."/>
            <person name="Poliakov A."/>
            <person name="Robbens S."/>
            <person name="Schmutz J."/>
            <person name="Toulza E."/>
            <person name="Wyss T."/>
            <person name="Zelensky A."/>
            <person name="Zhou K."/>
            <person name="Armbrust E.V."/>
            <person name="Bhattacharya D."/>
            <person name="Goodenough U.W."/>
            <person name="Van de Peer Y."/>
            <person name="Grigoriev I.V."/>
        </authorList>
    </citation>
    <scope>NUCLEOTIDE SEQUENCE [LARGE SCALE GENOMIC DNA]</scope>
    <source>
        <strain evidence="11 12">CCMP1545</strain>
    </source>
</reference>
<feature type="region of interest" description="Disordered" evidence="8">
    <location>
        <begin position="258"/>
        <end position="279"/>
    </location>
</feature>
<dbReference type="eggNOG" id="KOG0254">
    <property type="taxonomic scope" value="Eukaryota"/>
</dbReference>
<dbReference type="OMA" id="QLMGWLT"/>
<dbReference type="GeneID" id="9684660"/>
<name>C1MUM0_MICPC</name>
<feature type="transmembrane region" description="Helical" evidence="9">
    <location>
        <begin position="455"/>
        <end position="478"/>
    </location>
</feature>
<organism evidence="12">
    <name type="scientific">Micromonas pusilla (strain CCMP1545)</name>
    <name type="common">Picoplanktonic green alga</name>
    <dbReference type="NCBI Taxonomy" id="564608"/>
    <lineage>
        <taxon>Eukaryota</taxon>
        <taxon>Viridiplantae</taxon>
        <taxon>Chlorophyta</taxon>
        <taxon>Mamiellophyceae</taxon>
        <taxon>Mamiellales</taxon>
        <taxon>Mamiellaceae</taxon>
        <taxon>Micromonas</taxon>
    </lineage>
</organism>
<feature type="transmembrane region" description="Helical" evidence="9">
    <location>
        <begin position="427"/>
        <end position="449"/>
    </location>
</feature>
<keyword evidence="4 9" id="KW-0812">Transmembrane</keyword>
<dbReference type="PANTHER" id="PTHR48020:SF49">
    <property type="entry name" value="SUGAR TRANSPORTER"/>
    <property type="match status" value="1"/>
</dbReference>
<dbReference type="InterPro" id="IPR005829">
    <property type="entry name" value="Sugar_transporter_CS"/>
</dbReference>
<dbReference type="PANTHER" id="PTHR48020">
    <property type="entry name" value="PROTON MYO-INOSITOL COTRANSPORTER"/>
    <property type="match status" value="1"/>
</dbReference>
<keyword evidence="5 9" id="KW-1133">Transmembrane helix</keyword>
<evidence type="ECO:0000259" key="10">
    <source>
        <dbReference type="PROSITE" id="PS50850"/>
    </source>
</evidence>
<evidence type="ECO:0000313" key="11">
    <source>
        <dbReference type="EMBL" id="EEH56651.1"/>
    </source>
</evidence>
<dbReference type="RefSeq" id="XP_003059519.1">
    <property type="nucleotide sequence ID" value="XM_003059473.1"/>
</dbReference>
<dbReference type="InterPro" id="IPR036259">
    <property type="entry name" value="MFS_trans_sf"/>
</dbReference>
<feature type="transmembrane region" description="Helical" evidence="9">
    <location>
        <begin position="393"/>
        <end position="415"/>
    </location>
</feature>
<dbReference type="KEGG" id="mpp:MICPUCDRAFT_27278"/>
<dbReference type="PROSITE" id="PS00217">
    <property type="entry name" value="SUGAR_TRANSPORT_2"/>
    <property type="match status" value="1"/>
</dbReference>
<dbReference type="GO" id="GO:0022857">
    <property type="term" value="F:transmembrane transporter activity"/>
    <property type="evidence" value="ECO:0007669"/>
    <property type="project" value="InterPro"/>
</dbReference>
<dbReference type="Pfam" id="PF00083">
    <property type="entry name" value="Sugar_tr"/>
    <property type="match status" value="1"/>
</dbReference>
<evidence type="ECO:0000256" key="4">
    <source>
        <dbReference type="ARBA" id="ARBA00022692"/>
    </source>
</evidence>
<dbReference type="Proteomes" id="UP000001876">
    <property type="component" value="Unassembled WGS sequence"/>
</dbReference>
<dbReference type="PRINTS" id="PR00171">
    <property type="entry name" value="SUGRTRNSPORT"/>
</dbReference>
<dbReference type="AlphaFoldDB" id="C1MUM0"/>
<keyword evidence="6 9" id="KW-0472">Membrane</keyword>
<dbReference type="Gene3D" id="1.20.1250.20">
    <property type="entry name" value="MFS general substrate transporter like domains"/>
    <property type="match status" value="1"/>
</dbReference>
<dbReference type="NCBIfam" id="TIGR00879">
    <property type="entry name" value="SP"/>
    <property type="match status" value="1"/>
</dbReference>
<protein>
    <submittedName>
        <fullName evidence="11">Major facilitator superfamily</fullName>
    </submittedName>
</protein>
<dbReference type="EMBL" id="GG663740">
    <property type="protein sequence ID" value="EEH56651.1"/>
    <property type="molecule type" value="Genomic_DNA"/>
</dbReference>
<evidence type="ECO:0000256" key="2">
    <source>
        <dbReference type="ARBA" id="ARBA00010992"/>
    </source>
</evidence>
<dbReference type="SUPFAM" id="SSF103473">
    <property type="entry name" value="MFS general substrate transporter"/>
    <property type="match status" value="1"/>
</dbReference>
<evidence type="ECO:0000256" key="8">
    <source>
        <dbReference type="SAM" id="MobiDB-lite"/>
    </source>
</evidence>
<dbReference type="InterPro" id="IPR003663">
    <property type="entry name" value="Sugar/inositol_transpt"/>
</dbReference>
<feature type="transmembrane region" description="Helical" evidence="9">
    <location>
        <begin position="44"/>
        <end position="66"/>
    </location>
</feature>
<evidence type="ECO:0000256" key="3">
    <source>
        <dbReference type="ARBA" id="ARBA00022448"/>
    </source>
</evidence>